<evidence type="ECO:0000256" key="7">
    <source>
        <dbReference type="ARBA" id="ARBA00023077"/>
    </source>
</evidence>
<evidence type="ECO:0000256" key="5">
    <source>
        <dbReference type="ARBA" id="ARBA00022729"/>
    </source>
</evidence>
<evidence type="ECO:0000256" key="12">
    <source>
        <dbReference type="SAM" id="SignalP"/>
    </source>
</evidence>
<evidence type="ECO:0000313" key="16">
    <source>
        <dbReference type="Proteomes" id="UP000199537"/>
    </source>
</evidence>
<dbReference type="InterPro" id="IPR039426">
    <property type="entry name" value="TonB-dep_rcpt-like"/>
</dbReference>
<organism evidence="15 16">
    <name type="scientific">Thermoflavifilum thermophilum</name>
    <dbReference type="NCBI Taxonomy" id="1393122"/>
    <lineage>
        <taxon>Bacteria</taxon>
        <taxon>Pseudomonadati</taxon>
        <taxon>Bacteroidota</taxon>
        <taxon>Chitinophagia</taxon>
        <taxon>Chitinophagales</taxon>
        <taxon>Chitinophagaceae</taxon>
        <taxon>Thermoflavifilum</taxon>
    </lineage>
</organism>
<evidence type="ECO:0000313" key="15">
    <source>
        <dbReference type="EMBL" id="SFV33267.1"/>
    </source>
</evidence>
<dbReference type="RefSeq" id="WP_092459645.1">
    <property type="nucleotide sequence ID" value="NZ_FPCJ01000001.1"/>
</dbReference>
<keyword evidence="4 10" id="KW-0812">Transmembrane</keyword>
<evidence type="ECO:0000256" key="9">
    <source>
        <dbReference type="ARBA" id="ARBA00023237"/>
    </source>
</evidence>
<feature type="domain" description="TonB-dependent receptor plug" evidence="14">
    <location>
        <begin position="50"/>
        <end position="159"/>
    </location>
</feature>
<protein>
    <submittedName>
        <fullName evidence="15">Vitamin B12 transporter</fullName>
    </submittedName>
</protein>
<evidence type="ECO:0000256" key="10">
    <source>
        <dbReference type="PROSITE-ProRule" id="PRU01360"/>
    </source>
</evidence>
<keyword evidence="6" id="KW-0406">Ion transport</keyword>
<dbReference type="GO" id="GO:0006811">
    <property type="term" value="P:monoatomic ion transport"/>
    <property type="evidence" value="ECO:0007669"/>
    <property type="project" value="UniProtKB-KW"/>
</dbReference>
<dbReference type="EMBL" id="FPCJ01000001">
    <property type="protein sequence ID" value="SFV33267.1"/>
    <property type="molecule type" value="Genomic_DNA"/>
</dbReference>
<dbReference type="GO" id="GO:0015889">
    <property type="term" value="P:cobalamin transport"/>
    <property type="evidence" value="ECO:0007669"/>
    <property type="project" value="TreeGrafter"/>
</dbReference>
<dbReference type="PANTHER" id="PTHR30069">
    <property type="entry name" value="TONB-DEPENDENT OUTER MEMBRANE RECEPTOR"/>
    <property type="match status" value="1"/>
</dbReference>
<dbReference type="Pfam" id="PF00593">
    <property type="entry name" value="TonB_dep_Rec_b-barrel"/>
    <property type="match status" value="1"/>
</dbReference>
<dbReference type="PROSITE" id="PS52016">
    <property type="entry name" value="TONB_DEPENDENT_REC_3"/>
    <property type="match status" value="1"/>
</dbReference>
<gene>
    <name evidence="15" type="ORF">SAMN05660895_1611</name>
</gene>
<dbReference type="Gene3D" id="2.170.130.10">
    <property type="entry name" value="TonB-dependent receptor, plug domain"/>
    <property type="match status" value="1"/>
</dbReference>
<accession>A0A1I7NF11</accession>
<dbReference type="InterPro" id="IPR012910">
    <property type="entry name" value="Plug_dom"/>
</dbReference>
<keyword evidence="5 12" id="KW-0732">Signal</keyword>
<evidence type="ECO:0000256" key="8">
    <source>
        <dbReference type="ARBA" id="ARBA00023136"/>
    </source>
</evidence>
<dbReference type="Pfam" id="PF07715">
    <property type="entry name" value="Plug"/>
    <property type="match status" value="1"/>
</dbReference>
<evidence type="ECO:0000259" key="14">
    <source>
        <dbReference type="Pfam" id="PF07715"/>
    </source>
</evidence>
<dbReference type="InterPro" id="IPR037066">
    <property type="entry name" value="Plug_dom_sf"/>
</dbReference>
<dbReference type="AlphaFoldDB" id="A0A1I7NF11"/>
<dbReference type="SUPFAM" id="SSF56935">
    <property type="entry name" value="Porins"/>
    <property type="match status" value="1"/>
</dbReference>
<evidence type="ECO:0000256" key="11">
    <source>
        <dbReference type="RuleBase" id="RU003357"/>
    </source>
</evidence>
<dbReference type="Gene3D" id="2.40.170.20">
    <property type="entry name" value="TonB-dependent receptor, beta-barrel domain"/>
    <property type="match status" value="1"/>
</dbReference>
<keyword evidence="2 10" id="KW-0813">Transport</keyword>
<evidence type="ECO:0000259" key="13">
    <source>
        <dbReference type="Pfam" id="PF00593"/>
    </source>
</evidence>
<comment type="similarity">
    <text evidence="10 11">Belongs to the TonB-dependent receptor family.</text>
</comment>
<dbReference type="Proteomes" id="UP000199537">
    <property type="component" value="Unassembled WGS sequence"/>
</dbReference>
<keyword evidence="9 10" id="KW-0998">Cell outer membrane</keyword>
<keyword evidence="8 10" id="KW-0472">Membrane</keyword>
<dbReference type="STRING" id="1393122.SAMN05660895_1611"/>
<dbReference type="CDD" id="cd01347">
    <property type="entry name" value="ligand_gated_channel"/>
    <property type="match status" value="1"/>
</dbReference>
<evidence type="ECO:0000256" key="4">
    <source>
        <dbReference type="ARBA" id="ARBA00022692"/>
    </source>
</evidence>
<name>A0A1I7NF11_9BACT</name>
<reference evidence="16" key="1">
    <citation type="submission" date="2016-10" db="EMBL/GenBank/DDBJ databases">
        <authorList>
            <person name="Varghese N."/>
            <person name="Submissions S."/>
        </authorList>
    </citation>
    <scope>NUCLEOTIDE SEQUENCE [LARGE SCALE GENOMIC DNA]</scope>
    <source>
        <strain evidence="16">DSM 14807</strain>
    </source>
</reference>
<evidence type="ECO:0000256" key="1">
    <source>
        <dbReference type="ARBA" id="ARBA00004571"/>
    </source>
</evidence>
<keyword evidence="7 11" id="KW-0798">TonB box</keyword>
<comment type="subcellular location">
    <subcellularLocation>
        <location evidence="1 10">Cell outer membrane</location>
        <topology evidence="1 10">Multi-pass membrane protein</topology>
    </subcellularLocation>
</comment>
<dbReference type="GO" id="GO:0009279">
    <property type="term" value="C:cell outer membrane"/>
    <property type="evidence" value="ECO:0007669"/>
    <property type="project" value="UniProtKB-SubCell"/>
</dbReference>
<keyword evidence="16" id="KW-1185">Reference proteome</keyword>
<dbReference type="PANTHER" id="PTHR30069:SF53">
    <property type="entry name" value="COLICIN I RECEPTOR-RELATED"/>
    <property type="match status" value="1"/>
</dbReference>
<dbReference type="InterPro" id="IPR036942">
    <property type="entry name" value="Beta-barrel_TonB_sf"/>
</dbReference>
<feature type="domain" description="TonB-dependent receptor-like beta-barrel" evidence="13">
    <location>
        <begin position="268"/>
        <end position="605"/>
    </location>
</feature>
<feature type="signal peptide" evidence="12">
    <location>
        <begin position="1"/>
        <end position="21"/>
    </location>
</feature>
<feature type="chain" id="PRO_5011567872" evidence="12">
    <location>
        <begin position="22"/>
        <end position="631"/>
    </location>
</feature>
<evidence type="ECO:0000256" key="2">
    <source>
        <dbReference type="ARBA" id="ARBA00022448"/>
    </source>
</evidence>
<keyword evidence="3 10" id="KW-1134">Transmembrane beta strand</keyword>
<dbReference type="OrthoDB" id="9764669at2"/>
<proteinExistence type="inferred from homology"/>
<dbReference type="InterPro" id="IPR000531">
    <property type="entry name" value="Beta-barrel_TonB"/>
</dbReference>
<evidence type="ECO:0000256" key="6">
    <source>
        <dbReference type="ARBA" id="ARBA00023065"/>
    </source>
</evidence>
<sequence>MSKLLCHFILFGSLISFTAIAQTEKQDTAISRHGQLQEVVVTATKFPKPVNQTGNSVIVITHEQLLHSQGETLSQILDEQTGINVNGANSNPGKDKAIYIRGAGSDYAVILLDGMPLYDPSGMGGAFDLRLIPIDDIERIEIVKGGLSTLYGTDAIAGVINIITRRAAQKPVEGNADVSYGSYQTFQAHTGLSGKLHAFTYDIQYDHLQSGGISEATDSTGKAGFDKDGINSNAVLARLGWQINPDFQLQPFFRYDYFFGNTDAGSFTDSKDHYQAHDLNAGFQTSYLLHEGAIHAHYLYEQTHRTYHSQSYGDSRYEGLQHDAELYWNQNLGKHIQALAGLDYRYMKMPDTTAKKKNPSVYLISPYAALFWVNEKGLNVELGGRFTHHQQYGNNFSFTFNPSFIFHSGMVLSADVSSAFKAPTLTMLYGPYSPNPDLKPEIAYQYEGGITVPYGNDGSDMRFTVFKRKIQNIIVYTPAAYINQDEQRDWGIEYENTVKAGKHLSFTGSFVFLNGQLTTQENGKDTTYENLLRKPKASFKLLAQWQITPQWFVSSSLENIGDRTDLDFNTYPFAPVSLKAYTLWNAFVSYTFHKRYMLYLQLRNITNTSFTEVYGYNTMGFHMVAGIRARF</sequence>
<evidence type="ECO:0000256" key="3">
    <source>
        <dbReference type="ARBA" id="ARBA00022452"/>
    </source>
</evidence>